<evidence type="ECO:0000256" key="3">
    <source>
        <dbReference type="ARBA" id="ARBA00022679"/>
    </source>
</evidence>
<evidence type="ECO:0000256" key="2">
    <source>
        <dbReference type="ARBA" id="ARBA00009892"/>
    </source>
</evidence>
<dbReference type="AlphaFoldDB" id="A0A4D6NRE3"/>
<dbReference type="Pfam" id="PF01916">
    <property type="entry name" value="DS"/>
    <property type="match status" value="2"/>
</dbReference>
<comment type="similarity">
    <text evidence="2">Belongs to the deoxyhypusine synthase family.</text>
</comment>
<dbReference type="InterPro" id="IPR029035">
    <property type="entry name" value="DHS-like_NAD/FAD-binding_dom"/>
</dbReference>
<dbReference type="PANTHER" id="PTHR11703:SF0">
    <property type="entry name" value="DEOXYHYPUSINE SYNTHASE"/>
    <property type="match status" value="1"/>
</dbReference>
<organism evidence="5 6">
    <name type="scientific">Vigna unguiculata</name>
    <name type="common">Cowpea</name>
    <dbReference type="NCBI Taxonomy" id="3917"/>
    <lineage>
        <taxon>Eukaryota</taxon>
        <taxon>Viridiplantae</taxon>
        <taxon>Streptophyta</taxon>
        <taxon>Embryophyta</taxon>
        <taxon>Tracheophyta</taxon>
        <taxon>Spermatophyta</taxon>
        <taxon>Magnoliopsida</taxon>
        <taxon>eudicotyledons</taxon>
        <taxon>Gunneridae</taxon>
        <taxon>Pentapetalae</taxon>
        <taxon>rosids</taxon>
        <taxon>fabids</taxon>
        <taxon>Fabales</taxon>
        <taxon>Fabaceae</taxon>
        <taxon>Papilionoideae</taxon>
        <taxon>50 kb inversion clade</taxon>
        <taxon>NPAAA clade</taxon>
        <taxon>indigoferoid/millettioid clade</taxon>
        <taxon>Phaseoleae</taxon>
        <taxon>Vigna</taxon>
    </lineage>
</organism>
<name>A0A4D6NRE3_VIGUN</name>
<dbReference type="InterPro" id="IPR036982">
    <property type="entry name" value="Deoxyhypusine_synthase_sf"/>
</dbReference>
<sequence length="516" mass="57800">MKSEVPPQIYHNTDPNVLRLDLRGSLNGSVYIRSSIAAAEESESLDGKCAKIEGYDFNRGVNYPLLLRSMATTGFQASNLGDAIQVVNQMLDWRLVDEAVTEDCSDHERDLEYRKCVTCKVFLGFTSNLISSGVRDIVRFLLQHRMVDVVVTTTGGIEEDLIKCLAPTFIGDFSLPGAYLRSKGLNRIGNLLVPNDNYCKFEDWIIPIFDQMLKEQNTELDWRLVDEAVTEDCSDHERDLEYRKCVTCKVFLGFTSNLISSGVRDIVRFLLQHRMVDVVVTTTGGIEEDLIKCLAPTFIGDFSLPGAYLRSKGLNRIGNLLVPNDNYCKFEDWIIPIFDQMLKEQNTENVLWTPSKLIARLGKEINNESSYLYWAYKNNIPVFCPGLTDGSLGDMLYFHSFRNPGLILDVVQDIRAMNGEAVHASPRKTGMIILGGGLPKHHICNANMMRNGADYAVFINTAQEYDGSDSGARPDEAVSWGKIRGSAKTVKVHCDATIAFPLLVAETFASRVKPHH</sequence>
<protein>
    <submittedName>
        <fullName evidence="5">Deoxyhypusine synthase</fullName>
    </submittedName>
</protein>
<dbReference type="EMBL" id="CP039355">
    <property type="protein sequence ID" value="QCE15542.1"/>
    <property type="molecule type" value="Genomic_DNA"/>
</dbReference>
<reference evidence="5 6" key="1">
    <citation type="submission" date="2019-04" db="EMBL/GenBank/DDBJ databases">
        <title>An improved genome assembly and genetic linkage map for asparagus bean, Vigna unguiculata ssp. sesquipedialis.</title>
        <authorList>
            <person name="Xia Q."/>
            <person name="Zhang R."/>
            <person name="Dong Y."/>
        </authorList>
    </citation>
    <scope>NUCLEOTIDE SEQUENCE [LARGE SCALE GENOMIC DNA]</scope>
    <source>
        <tissue evidence="5">Leaf</tissue>
    </source>
</reference>
<dbReference type="PANTHER" id="PTHR11703">
    <property type="entry name" value="DEOXYHYPUSINE SYNTHASE"/>
    <property type="match status" value="1"/>
</dbReference>
<dbReference type="NCBIfam" id="TIGR00321">
    <property type="entry name" value="dhys"/>
    <property type="match status" value="1"/>
</dbReference>
<dbReference type="InterPro" id="IPR002773">
    <property type="entry name" value="Deoxyhypusine_synthase"/>
</dbReference>
<dbReference type="GO" id="GO:0034038">
    <property type="term" value="F:deoxyhypusine synthase activity"/>
    <property type="evidence" value="ECO:0007669"/>
    <property type="project" value="TreeGrafter"/>
</dbReference>
<dbReference type="SUPFAM" id="SSF52467">
    <property type="entry name" value="DHS-like NAD/FAD-binding domain"/>
    <property type="match status" value="2"/>
</dbReference>
<evidence type="ECO:0000313" key="5">
    <source>
        <dbReference type="EMBL" id="QCE15542.1"/>
    </source>
</evidence>
<keyword evidence="3" id="KW-0808">Transferase</keyword>
<evidence type="ECO:0000256" key="1">
    <source>
        <dbReference type="ARBA" id="ARBA00001911"/>
    </source>
</evidence>
<gene>
    <name evidence="5" type="ORF">DEO72_LG11g2553</name>
</gene>
<dbReference type="FunFam" id="3.40.910.10:FF:000010">
    <property type="entry name" value="Deoxyhypusine synthase"/>
    <property type="match status" value="1"/>
</dbReference>
<dbReference type="GO" id="GO:0005737">
    <property type="term" value="C:cytoplasm"/>
    <property type="evidence" value="ECO:0007669"/>
    <property type="project" value="TreeGrafter"/>
</dbReference>
<evidence type="ECO:0000313" key="6">
    <source>
        <dbReference type="Proteomes" id="UP000501690"/>
    </source>
</evidence>
<dbReference type="FunFam" id="3.40.910.10:FF:000002">
    <property type="entry name" value="Deoxyhypusine synthase"/>
    <property type="match status" value="1"/>
</dbReference>
<dbReference type="Gene3D" id="3.40.910.10">
    <property type="entry name" value="Deoxyhypusine synthase"/>
    <property type="match status" value="2"/>
</dbReference>
<accession>A0A4D6NRE3</accession>
<proteinExistence type="inferred from homology"/>
<keyword evidence="6" id="KW-1185">Reference proteome</keyword>
<evidence type="ECO:0000256" key="4">
    <source>
        <dbReference type="ARBA" id="ARBA00023027"/>
    </source>
</evidence>
<keyword evidence="4" id="KW-0520">NAD</keyword>
<comment type="cofactor">
    <cofactor evidence="1">
        <name>NAD(+)</name>
        <dbReference type="ChEBI" id="CHEBI:57540"/>
    </cofactor>
</comment>
<dbReference type="Proteomes" id="UP000501690">
    <property type="component" value="Linkage Group LG11"/>
</dbReference>